<dbReference type="GO" id="GO:0009098">
    <property type="term" value="P:L-leucine biosynthetic process"/>
    <property type="evidence" value="ECO:0007669"/>
    <property type="project" value="UniProtKB-KW"/>
</dbReference>
<keyword evidence="13" id="KW-0100">Branched-chain amino acid biosynthesis</keyword>
<keyword evidence="9" id="KW-0460">Magnesium</keyword>
<dbReference type="FunFam" id="3.40.718.10:FF:000006">
    <property type="entry name" value="3-isopropylmalate dehydrogenase"/>
    <property type="match status" value="1"/>
</dbReference>
<dbReference type="Proteomes" id="UP000198615">
    <property type="component" value="Unassembled WGS sequence"/>
</dbReference>
<dbReference type="Pfam" id="PF00180">
    <property type="entry name" value="Iso_dh"/>
    <property type="match status" value="1"/>
</dbReference>
<reference evidence="16 17" key="1">
    <citation type="submission" date="2016-10" db="EMBL/GenBank/DDBJ databases">
        <authorList>
            <person name="Varghese N."/>
            <person name="Submissions S."/>
        </authorList>
    </citation>
    <scope>NUCLEOTIDE SEQUENCE [LARGE SCALE GENOMIC DNA]</scope>
    <source>
        <strain evidence="16 17">DSM 18839</strain>
    </source>
</reference>
<dbReference type="SUPFAM" id="SSF53659">
    <property type="entry name" value="Isocitrate/Isopropylmalate dehydrogenase-like"/>
    <property type="match status" value="1"/>
</dbReference>
<dbReference type="InterPro" id="IPR024084">
    <property type="entry name" value="IsoPropMal-DH-like_dom"/>
</dbReference>
<name>A0A8G2F0F8_9PROT</name>
<evidence type="ECO:0000256" key="12">
    <source>
        <dbReference type="ARBA" id="ARBA00023211"/>
    </source>
</evidence>
<comment type="cofactor">
    <cofactor evidence="1">
        <name>Mn(2+)</name>
        <dbReference type="ChEBI" id="CHEBI:29035"/>
    </cofactor>
</comment>
<feature type="domain" description="Isopropylmalate dehydrogenase-like" evidence="15">
    <location>
        <begin position="8"/>
        <end position="362"/>
    </location>
</feature>
<keyword evidence="12" id="KW-0464">Manganese</keyword>
<comment type="subunit">
    <text evidence="4">Homodimer.</text>
</comment>
<dbReference type="AlphaFoldDB" id="A0A8G2F0F8"/>
<keyword evidence="17" id="KW-1185">Reference proteome</keyword>
<organism evidence="16 17">
    <name type="scientific">Thalassobaculum litoreum DSM 18839</name>
    <dbReference type="NCBI Taxonomy" id="1123362"/>
    <lineage>
        <taxon>Bacteria</taxon>
        <taxon>Pseudomonadati</taxon>
        <taxon>Pseudomonadota</taxon>
        <taxon>Alphaproteobacteria</taxon>
        <taxon>Rhodospirillales</taxon>
        <taxon>Thalassobaculaceae</taxon>
        <taxon>Thalassobaculum</taxon>
    </lineage>
</organism>
<keyword evidence="10" id="KW-0560">Oxidoreductase</keyword>
<comment type="cofactor">
    <cofactor evidence="2">
        <name>Mg(2+)</name>
        <dbReference type="ChEBI" id="CHEBI:18420"/>
    </cofactor>
</comment>
<evidence type="ECO:0000256" key="7">
    <source>
        <dbReference type="ARBA" id="ARBA00022605"/>
    </source>
</evidence>
<evidence type="ECO:0000256" key="9">
    <source>
        <dbReference type="ARBA" id="ARBA00022842"/>
    </source>
</evidence>
<dbReference type="InterPro" id="IPR050501">
    <property type="entry name" value="ICDH/IPMDH"/>
</dbReference>
<comment type="caution">
    <text evidence="16">The sequence shown here is derived from an EMBL/GenBank/DDBJ whole genome shotgun (WGS) entry which is preliminary data.</text>
</comment>
<evidence type="ECO:0000256" key="10">
    <source>
        <dbReference type="ARBA" id="ARBA00023002"/>
    </source>
</evidence>
<dbReference type="PROSITE" id="PS00470">
    <property type="entry name" value="IDH_IMDH"/>
    <property type="match status" value="1"/>
</dbReference>
<dbReference type="SMART" id="SM01329">
    <property type="entry name" value="Iso_dh"/>
    <property type="match status" value="1"/>
</dbReference>
<keyword evidence="11" id="KW-0520">NAD</keyword>
<dbReference type="Gene3D" id="3.40.718.10">
    <property type="entry name" value="Isopropylmalate Dehydrogenase"/>
    <property type="match status" value="1"/>
</dbReference>
<dbReference type="OrthoDB" id="9767905at2"/>
<evidence type="ECO:0000256" key="14">
    <source>
        <dbReference type="ARBA" id="ARBA00033138"/>
    </source>
</evidence>
<keyword evidence="6" id="KW-0432">Leucine biosynthesis</keyword>
<evidence type="ECO:0000256" key="2">
    <source>
        <dbReference type="ARBA" id="ARBA00001946"/>
    </source>
</evidence>
<dbReference type="EC" id="1.1.1.85" evidence="5"/>
<sequence>MSANTAFEISVFPGDGIGPEVIDPTVAILQTLRDRIGGFDLRFRSEAAGAAHYKETGTALPEEAMSRADKADAILLGAMGMPDIRYPDGREIAPQLDMRETFELFAGVRPVRTLPGAPVPLGDPRAQNLDFVLIRESTEGLFAGRGKTVFDGPADRPTAAHDTQTITRAGSERLFDFAFNLGAKRKERGHAGQVTCIDKANVIGGFYFFRQIFDEVAARHGVSDPAHMYVDACALNMVRRPWMFDVLVTENMFGDILSDLGAGLMGGMGMAPSADIGPRHAVFQPCHGSAPDIVGQGLANPTATFLSAVMMLEWLADTHGVADCARAGRVLDKAVEVAFRDNGLVPTEYGGSSGTRAITDAVVAAIADGRAEAGLDA</sequence>
<comment type="similarity">
    <text evidence="3">Belongs to the isocitrate and isopropylmalate dehydrogenases family. LeuB type 1 subfamily.</text>
</comment>
<dbReference type="InterPro" id="IPR019818">
    <property type="entry name" value="IsoCit/isopropylmalate_DH_CS"/>
</dbReference>
<dbReference type="GO" id="GO:0051287">
    <property type="term" value="F:NAD binding"/>
    <property type="evidence" value="ECO:0007669"/>
    <property type="project" value="InterPro"/>
</dbReference>
<keyword evidence="8" id="KW-0479">Metal-binding</keyword>
<evidence type="ECO:0000313" key="16">
    <source>
        <dbReference type="EMBL" id="SDG46071.1"/>
    </source>
</evidence>
<evidence type="ECO:0000256" key="8">
    <source>
        <dbReference type="ARBA" id="ARBA00022723"/>
    </source>
</evidence>
<accession>A0A8G2F0F8</accession>
<evidence type="ECO:0000256" key="13">
    <source>
        <dbReference type="ARBA" id="ARBA00023304"/>
    </source>
</evidence>
<dbReference type="EMBL" id="FNBW01000018">
    <property type="protein sequence ID" value="SDG46071.1"/>
    <property type="molecule type" value="Genomic_DNA"/>
</dbReference>
<dbReference type="RefSeq" id="WP_028795169.1">
    <property type="nucleotide sequence ID" value="NZ_FNBW01000018.1"/>
</dbReference>
<evidence type="ECO:0000256" key="4">
    <source>
        <dbReference type="ARBA" id="ARBA00011738"/>
    </source>
</evidence>
<dbReference type="GO" id="GO:0000287">
    <property type="term" value="F:magnesium ion binding"/>
    <property type="evidence" value="ECO:0007669"/>
    <property type="project" value="InterPro"/>
</dbReference>
<evidence type="ECO:0000256" key="6">
    <source>
        <dbReference type="ARBA" id="ARBA00022430"/>
    </source>
</evidence>
<keyword evidence="7" id="KW-0028">Amino-acid biosynthesis</keyword>
<protein>
    <recommendedName>
        <fullName evidence="5">3-isopropylmalate dehydrogenase</fullName>
        <ecNumber evidence="5">1.1.1.85</ecNumber>
    </recommendedName>
    <alternativeName>
        <fullName evidence="14">3-IPM-DH</fullName>
    </alternativeName>
</protein>
<evidence type="ECO:0000256" key="1">
    <source>
        <dbReference type="ARBA" id="ARBA00001936"/>
    </source>
</evidence>
<dbReference type="PANTHER" id="PTHR43275">
    <property type="entry name" value="D-MALATE DEHYDROGENASE [DECARBOXYLATING]"/>
    <property type="match status" value="1"/>
</dbReference>
<evidence type="ECO:0000256" key="5">
    <source>
        <dbReference type="ARBA" id="ARBA00013101"/>
    </source>
</evidence>
<proteinExistence type="inferred from homology"/>
<evidence type="ECO:0000256" key="3">
    <source>
        <dbReference type="ARBA" id="ARBA00008319"/>
    </source>
</evidence>
<dbReference type="PANTHER" id="PTHR43275:SF1">
    <property type="entry name" value="D-MALATE DEHYDROGENASE [DECARBOXYLATING]"/>
    <property type="match status" value="1"/>
</dbReference>
<evidence type="ECO:0000259" key="15">
    <source>
        <dbReference type="SMART" id="SM01329"/>
    </source>
</evidence>
<gene>
    <name evidence="16" type="ORF">SAMN05660686_04481</name>
</gene>
<evidence type="ECO:0000256" key="11">
    <source>
        <dbReference type="ARBA" id="ARBA00023027"/>
    </source>
</evidence>
<dbReference type="GO" id="GO:0003862">
    <property type="term" value="F:3-isopropylmalate dehydrogenase activity"/>
    <property type="evidence" value="ECO:0007669"/>
    <property type="project" value="UniProtKB-EC"/>
</dbReference>
<evidence type="ECO:0000313" key="17">
    <source>
        <dbReference type="Proteomes" id="UP000198615"/>
    </source>
</evidence>